<keyword evidence="6" id="KW-0482">Metalloprotease</keyword>
<evidence type="ECO:0000259" key="4">
    <source>
        <dbReference type="Pfam" id="PF17148"/>
    </source>
</evidence>
<protein>
    <submittedName>
        <fullName evidence="6">Zinc-dependent metalloprotease</fullName>
    </submittedName>
</protein>
<dbReference type="Pfam" id="PF17148">
    <property type="entry name" value="DUF5117"/>
    <property type="match status" value="1"/>
</dbReference>
<dbReference type="Pfam" id="PF17162">
    <property type="entry name" value="DUF5118"/>
    <property type="match status" value="1"/>
</dbReference>
<comment type="caution">
    <text evidence="6">The sequence shown here is derived from an EMBL/GenBank/DDBJ whole genome shotgun (WGS) entry which is preliminary data.</text>
</comment>
<sequence length="840" mass="95983">MNYGKNTFTKLAVLLLSFTFVFAGCKTAEQAASSSENPTRGMRGGPGSDDGMKKYSDVITKDAETDEGLFDVHKVDDKYYYEIPDDLLDREMLLVSRIAKTADNLGYGGEKLNTQIVRWQKKQDKILLRHVSYENVASDTMPIYEAVRNSNFEPIIASFDIAALNEDSTGSVVEITSLFTDDIPSLGLDSGDRREYQVRRVDGSRTFIEHINSYPKNIEARNLITYDASNPPSNSSTGTISLELNHSMIVLPEEEMRSRSYDQRVGFFSVQKTKYTDNAQKAKQIRDITRWKLVPKDKEAYIAWLNGESDELVEPENPIIYYVDPATPKKWREYLIQGVDDWQVAFEAAGFKNAIMGKLPPTKEEDPEFSPEDVRYSVIRYFASPVQNAYGPHVHDPRSGQILESDIGWYHNVMNLLRNWFFIQTAAANPDARGVEFDDEIMGELIRFVSAHEVGHTLGFPHNWGSSYAYTVDQLRDPEFTSNHGTAPSIMDYARFNYVAQPGDGVTNFYPAVGEYDKWVTKWGYTWFPDDMSDEEIEATLNEWTIERADDPVYFYGRQTGSKIDPRSQNEDLTNNAMEAGELGLANLQVITENLIDWTERDGANFEELEELYGNVLSQWYRYMGHALSNIGGVYENHKTYEQDGAVYEPVPEATQRDAMEFLQQHAFSSPTWAFSDEILSRVNQSSAIDNFRNYQENVLGSVADAQRIARLIEFERRASGDVYTAFEMMDDLRNGIFTEVRANENIDVHRRNLQRAYIEQMESLMNNELPSIPAQWRQFLGWTQVDVSQSDIRPIVRNQLTILNRDIARALRSGGFDRSTRVHLEDAQMRVEDILDGDD</sequence>
<dbReference type="Pfam" id="PF16313">
    <property type="entry name" value="DUF4953"/>
    <property type="match status" value="1"/>
</dbReference>
<dbReference type="GO" id="GO:0008237">
    <property type="term" value="F:metallopeptidase activity"/>
    <property type="evidence" value="ECO:0007669"/>
    <property type="project" value="UniProtKB-KW"/>
</dbReference>
<feature type="region of interest" description="Disordered" evidence="1">
    <location>
        <begin position="32"/>
        <end position="54"/>
    </location>
</feature>
<evidence type="ECO:0000256" key="1">
    <source>
        <dbReference type="SAM" id="MobiDB-lite"/>
    </source>
</evidence>
<accession>A0A9X2L1U5</accession>
<keyword evidence="2" id="KW-0732">Signal</keyword>
<reference evidence="6" key="1">
    <citation type="submission" date="2022-06" db="EMBL/GenBank/DDBJ databases">
        <title>Gracilimonas sp. CAU 1638 isolated from sea sediment.</title>
        <authorList>
            <person name="Kim W."/>
        </authorList>
    </citation>
    <scope>NUCLEOTIDE SEQUENCE</scope>
    <source>
        <strain evidence="6">CAU 1638</strain>
    </source>
</reference>
<dbReference type="PANTHER" id="PTHR38478:SF1">
    <property type="entry name" value="ZINC DEPENDENT METALLOPROTEASE DOMAIN LIPOPROTEIN"/>
    <property type="match status" value="1"/>
</dbReference>
<feature type="domain" description="EcxA zinc-binding" evidence="3">
    <location>
        <begin position="436"/>
        <end position="742"/>
    </location>
</feature>
<dbReference type="SUPFAM" id="SSF55486">
    <property type="entry name" value="Metalloproteases ('zincins'), catalytic domain"/>
    <property type="match status" value="1"/>
</dbReference>
<evidence type="ECO:0000259" key="5">
    <source>
        <dbReference type="Pfam" id="PF17162"/>
    </source>
</evidence>
<dbReference type="AlphaFoldDB" id="A0A9X2L1U5"/>
<dbReference type="InterPro" id="IPR032534">
    <property type="entry name" value="EcxA_zinc-bd"/>
</dbReference>
<dbReference type="InterPro" id="IPR034032">
    <property type="entry name" value="Zn_MMP-like_bac"/>
</dbReference>
<evidence type="ECO:0000259" key="3">
    <source>
        <dbReference type="Pfam" id="PF16313"/>
    </source>
</evidence>
<gene>
    <name evidence="6" type="ORF">NM125_04185</name>
</gene>
<dbReference type="InterPro" id="IPR033428">
    <property type="entry name" value="DUF5118"/>
</dbReference>
<feature type="signal peptide" evidence="2">
    <location>
        <begin position="1"/>
        <end position="23"/>
    </location>
</feature>
<dbReference type="EMBL" id="JANDBC010000001">
    <property type="protein sequence ID" value="MCP9290783.1"/>
    <property type="molecule type" value="Genomic_DNA"/>
</dbReference>
<evidence type="ECO:0000313" key="6">
    <source>
        <dbReference type="EMBL" id="MCP9290783.1"/>
    </source>
</evidence>
<dbReference type="CDD" id="cd04276">
    <property type="entry name" value="ZnMc_MMP_like_2"/>
    <property type="match status" value="1"/>
</dbReference>
<dbReference type="Proteomes" id="UP001139125">
    <property type="component" value="Unassembled WGS sequence"/>
</dbReference>
<keyword evidence="6" id="KW-0378">Hydrolase</keyword>
<dbReference type="RefSeq" id="WP_255133170.1">
    <property type="nucleotide sequence ID" value="NZ_JANDBC010000001.1"/>
</dbReference>
<name>A0A9X2L1U5_9BACT</name>
<dbReference type="PANTHER" id="PTHR38478">
    <property type="entry name" value="PEPTIDASE M1A AND M12B"/>
    <property type="match status" value="1"/>
</dbReference>
<dbReference type="PROSITE" id="PS51257">
    <property type="entry name" value="PROKAR_LIPOPROTEIN"/>
    <property type="match status" value="1"/>
</dbReference>
<keyword evidence="6" id="KW-0645">Protease</keyword>
<feature type="domain" description="DUF5118" evidence="5">
    <location>
        <begin position="53"/>
        <end position="101"/>
    </location>
</feature>
<feature type="domain" description="DUF5117" evidence="4">
    <location>
        <begin position="109"/>
        <end position="296"/>
    </location>
</feature>
<proteinExistence type="predicted"/>
<evidence type="ECO:0000256" key="2">
    <source>
        <dbReference type="SAM" id="SignalP"/>
    </source>
</evidence>
<evidence type="ECO:0000313" key="7">
    <source>
        <dbReference type="Proteomes" id="UP001139125"/>
    </source>
</evidence>
<keyword evidence="7" id="KW-1185">Reference proteome</keyword>
<feature type="chain" id="PRO_5040864054" evidence="2">
    <location>
        <begin position="24"/>
        <end position="840"/>
    </location>
</feature>
<organism evidence="6 7">
    <name type="scientific">Gracilimonas sediminicola</name>
    <dbReference type="NCBI Taxonomy" id="2952158"/>
    <lineage>
        <taxon>Bacteria</taxon>
        <taxon>Pseudomonadati</taxon>
        <taxon>Balneolota</taxon>
        <taxon>Balneolia</taxon>
        <taxon>Balneolales</taxon>
        <taxon>Balneolaceae</taxon>
        <taxon>Gracilimonas</taxon>
    </lineage>
</organism>
<dbReference type="InterPro" id="IPR033413">
    <property type="entry name" value="DUF5117"/>
</dbReference>